<dbReference type="Proteomes" id="UP001234585">
    <property type="component" value="Plasmid unnamed1"/>
</dbReference>
<gene>
    <name evidence="1" type="ORF">Q9313_21575</name>
</gene>
<protein>
    <submittedName>
        <fullName evidence="1">Uncharacterized protein</fullName>
    </submittedName>
</protein>
<organism evidence="1 2">
    <name type="scientific">Shinella sumterensis</name>
    <dbReference type="NCBI Taxonomy" id="1967501"/>
    <lineage>
        <taxon>Bacteria</taxon>
        <taxon>Pseudomonadati</taxon>
        <taxon>Pseudomonadota</taxon>
        <taxon>Alphaproteobacteria</taxon>
        <taxon>Hyphomicrobiales</taxon>
        <taxon>Rhizobiaceae</taxon>
        <taxon>Shinella</taxon>
    </lineage>
</organism>
<accession>A0AA50CSE8</accession>
<keyword evidence="2" id="KW-1185">Reference proteome</keyword>
<dbReference type="AlphaFoldDB" id="A0AA50CSE8"/>
<dbReference type="EMBL" id="CP132303">
    <property type="protein sequence ID" value="WLS00552.1"/>
    <property type="molecule type" value="Genomic_DNA"/>
</dbReference>
<reference evidence="1 2" key="1">
    <citation type="submission" date="2023-08" db="EMBL/GenBank/DDBJ databases">
        <title>Pathogen: clinical or host-associated sample.</title>
        <authorList>
            <person name="Hergert J."/>
            <person name="Casey R."/>
            <person name="Wagner J."/>
            <person name="Young E.L."/>
            <person name="Oakeson K.F."/>
        </authorList>
    </citation>
    <scope>NUCLEOTIDE SEQUENCE [LARGE SCALE GENOMIC DNA]</scope>
    <source>
        <strain evidence="1 2">1760953</strain>
        <plasmid evidence="1 2">unnamed1</plasmid>
    </source>
</reference>
<sequence>MPALGRELFVYRQADGPLGSTTYHLGQVVTLDWAAQDGVIVSAE</sequence>
<proteinExistence type="predicted"/>
<name>A0AA50CSE8_9HYPH</name>
<keyword evidence="1" id="KW-0614">Plasmid</keyword>
<evidence type="ECO:0000313" key="1">
    <source>
        <dbReference type="EMBL" id="WLS00552.1"/>
    </source>
</evidence>
<geneLocation type="plasmid" evidence="1 2">
    <name>unnamed1</name>
</geneLocation>
<evidence type="ECO:0000313" key="2">
    <source>
        <dbReference type="Proteomes" id="UP001234585"/>
    </source>
</evidence>